<dbReference type="GO" id="GO:0006635">
    <property type="term" value="P:fatty acid beta-oxidation"/>
    <property type="evidence" value="ECO:0007669"/>
    <property type="project" value="TreeGrafter"/>
</dbReference>
<dbReference type="InterPro" id="IPR020616">
    <property type="entry name" value="Thiolase_N"/>
</dbReference>
<keyword evidence="6" id="KW-0809">Transit peptide</keyword>
<dbReference type="STRING" id="634430.SAMN04488241_11143"/>
<evidence type="ECO:0000256" key="5">
    <source>
        <dbReference type="ARBA" id="ARBA00022832"/>
    </source>
</evidence>
<accession>A0A1I5UCD3</accession>
<name>A0A1I5UCD3_9SPHN</name>
<keyword evidence="4" id="KW-0583">PHB biosynthesis</keyword>
<keyword evidence="7" id="KW-0443">Lipid metabolism</keyword>
<gene>
    <name evidence="15" type="ORF">SAMN04488241_11143</name>
</gene>
<evidence type="ECO:0000256" key="3">
    <source>
        <dbReference type="ARBA" id="ARBA00022679"/>
    </source>
</evidence>
<comment type="subcellular location">
    <subcellularLocation>
        <location evidence="1">Peroxisome</location>
    </subcellularLocation>
</comment>
<dbReference type="GO" id="GO:0042619">
    <property type="term" value="P:poly-hydroxybutyrate biosynthetic process"/>
    <property type="evidence" value="ECO:0007669"/>
    <property type="project" value="UniProtKB-KW"/>
</dbReference>
<keyword evidence="5" id="KW-0276">Fatty acid metabolism</keyword>
<dbReference type="PANTHER" id="PTHR43853:SF8">
    <property type="entry name" value="3-KETOACYL-COA THIOLASE, PEROXISOMAL"/>
    <property type="match status" value="1"/>
</dbReference>
<comment type="pathway">
    <text evidence="10">Metabolic intermediate biosynthesis; (R)-mevalonate biosynthesis; (R)-mevalonate from acetyl-CoA: step 1/3.</text>
</comment>
<evidence type="ECO:0000256" key="11">
    <source>
        <dbReference type="PIRSR" id="PIRSR000429-1"/>
    </source>
</evidence>
<comment type="similarity">
    <text evidence="2 12">Belongs to the thiolase-like superfamily. Thiolase family.</text>
</comment>
<evidence type="ECO:0000259" key="13">
    <source>
        <dbReference type="Pfam" id="PF00108"/>
    </source>
</evidence>
<dbReference type="Pfam" id="PF02803">
    <property type="entry name" value="Thiolase_C"/>
    <property type="match status" value="1"/>
</dbReference>
<evidence type="ECO:0000259" key="14">
    <source>
        <dbReference type="Pfam" id="PF02803"/>
    </source>
</evidence>
<dbReference type="AlphaFoldDB" id="A0A1I5UCD3"/>
<evidence type="ECO:0000313" key="15">
    <source>
        <dbReference type="EMBL" id="SFP92657.1"/>
    </source>
</evidence>
<dbReference type="FunFam" id="3.40.47.10:FF:000010">
    <property type="entry name" value="Acetyl-CoA acetyltransferase (Thiolase)"/>
    <property type="match status" value="1"/>
</dbReference>
<feature type="domain" description="Thiolase N-terminal" evidence="13">
    <location>
        <begin position="10"/>
        <end position="272"/>
    </location>
</feature>
<dbReference type="GO" id="GO:0010124">
    <property type="term" value="P:phenylacetate catabolic process"/>
    <property type="evidence" value="ECO:0007669"/>
    <property type="project" value="TreeGrafter"/>
</dbReference>
<dbReference type="PANTHER" id="PTHR43853">
    <property type="entry name" value="3-KETOACYL-COA THIOLASE, PEROXISOMAL"/>
    <property type="match status" value="1"/>
</dbReference>
<evidence type="ECO:0000256" key="9">
    <source>
        <dbReference type="ARBA" id="ARBA00023315"/>
    </source>
</evidence>
<evidence type="ECO:0000256" key="4">
    <source>
        <dbReference type="ARBA" id="ARBA00022752"/>
    </source>
</evidence>
<reference evidence="15 16" key="1">
    <citation type="submission" date="2016-10" db="EMBL/GenBank/DDBJ databases">
        <authorList>
            <person name="de Groot N.N."/>
        </authorList>
    </citation>
    <scope>NUCLEOTIDE SEQUENCE [LARGE SCALE GENOMIC DNA]</scope>
    <source>
        <strain evidence="15 16">CGMCC 1.9113</strain>
    </source>
</reference>
<evidence type="ECO:0000313" key="16">
    <source>
        <dbReference type="Proteomes" id="UP000199586"/>
    </source>
</evidence>
<dbReference type="Proteomes" id="UP000199586">
    <property type="component" value="Unassembled WGS sequence"/>
</dbReference>
<evidence type="ECO:0000256" key="6">
    <source>
        <dbReference type="ARBA" id="ARBA00022946"/>
    </source>
</evidence>
<keyword evidence="16" id="KW-1185">Reference proteome</keyword>
<dbReference type="InterPro" id="IPR002155">
    <property type="entry name" value="Thiolase"/>
</dbReference>
<evidence type="ECO:0000256" key="2">
    <source>
        <dbReference type="ARBA" id="ARBA00010982"/>
    </source>
</evidence>
<dbReference type="InterPro" id="IPR016039">
    <property type="entry name" value="Thiolase-like"/>
</dbReference>
<dbReference type="EMBL" id="FOXP01000011">
    <property type="protein sequence ID" value="SFP92657.1"/>
    <property type="molecule type" value="Genomic_DNA"/>
</dbReference>
<evidence type="ECO:0000256" key="8">
    <source>
        <dbReference type="ARBA" id="ARBA00023140"/>
    </source>
</evidence>
<dbReference type="CDD" id="cd00751">
    <property type="entry name" value="thiolase"/>
    <property type="match status" value="1"/>
</dbReference>
<dbReference type="GO" id="GO:0003988">
    <property type="term" value="F:acetyl-CoA C-acyltransferase activity"/>
    <property type="evidence" value="ECO:0007669"/>
    <property type="project" value="TreeGrafter"/>
</dbReference>
<dbReference type="PIRSF" id="PIRSF000429">
    <property type="entry name" value="Ac-CoA_Ac_transf"/>
    <property type="match status" value="1"/>
</dbReference>
<evidence type="ECO:0000256" key="1">
    <source>
        <dbReference type="ARBA" id="ARBA00004275"/>
    </source>
</evidence>
<dbReference type="SUPFAM" id="SSF53901">
    <property type="entry name" value="Thiolase-like"/>
    <property type="match status" value="2"/>
</dbReference>
<dbReference type="Gene3D" id="3.40.47.10">
    <property type="match status" value="1"/>
</dbReference>
<dbReference type="InterPro" id="IPR050215">
    <property type="entry name" value="Thiolase-like_sf_Thiolase"/>
</dbReference>
<dbReference type="Pfam" id="PF00108">
    <property type="entry name" value="Thiolase_N"/>
    <property type="match status" value="1"/>
</dbReference>
<feature type="domain" description="Thiolase C-terminal" evidence="14">
    <location>
        <begin position="282"/>
        <end position="401"/>
    </location>
</feature>
<keyword evidence="3 12" id="KW-0808">Transferase</keyword>
<organism evidence="15 16">
    <name type="scientific">Sphingomonas rubra</name>
    <dbReference type="NCBI Taxonomy" id="634430"/>
    <lineage>
        <taxon>Bacteria</taxon>
        <taxon>Pseudomonadati</taxon>
        <taxon>Pseudomonadota</taxon>
        <taxon>Alphaproteobacteria</taxon>
        <taxon>Sphingomonadales</taxon>
        <taxon>Sphingomonadaceae</taxon>
        <taxon>Sphingomonas</taxon>
    </lineage>
</organism>
<protein>
    <submittedName>
        <fullName evidence="15">Acetyl-CoA C-acetyltransferase</fullName>
    </submittedName>
</protein>
<evidence type="ECO:0000256" key="7">
    <source>
        <dbReference type="ARBA" id="ARBA00023098"/>
    </source>
</evidence>
<keyword evidence="9 12" id="KW-0012">Acyltransferase</keyword>
<dbReference type="NCBIfam" id="TIGR01930">
    <property type="entry name" value="AcCoA-C-Actrans"/>
    <property type="match status" value="1"/>
</dbReference>
<evidence type="ECO:0000256" key="12">
    <source>
        <dbReference type="RuleBase" id="RU003557"/>
    </source>
</evidence>
<keyword evidence="8" id="KW-0576">Peroxisome</keyword>
<feature type="active site" description="Proton acceptor" evidence="11">
    <location>
        <position position="389"/>
    </location>
</feature>
<dbReference type="GO" id="GO:0005737">
    <property type="term" value="C:cytoplasm"/>
    <property type="evidence" value="ECO:0007669"/>
    <property type="project" value="UniProtKB-ARBA"/>
</dbReference>
<feature type="active site" description="Proton acceptor" evidence="11">
    <location>
        <position position="359"/>
    </location>
</feature>
<sequence>MRPSAIREAAIVATARTGIGKAYRGYFNATEAPVLAGHVMNAAVERAGIDPARIDDVFWGVGNQWGTTGGNAGRMALFAGGLPQSVPAFTLDRKCGSGLNAVALAARTIMCGEADVALAGGMESISFTVTKDAPRFVNQSVIAREPAAYVPMIETAEIVAERYGISRAAQDAYAAESQQRAARGLERGAFAEEIVPITVEKALFDKAGTRTGTETVTVTQDEGIRPGTTAEALAGLKTVWQGGDFSGPGAYVTAGNASQLSDGASAQLLMDRATAEAEGKDILGIYRGFQAAGCGPEEMGIGPVFAVPKLLDRAGLSVADIGLWELNEAFASQALYCRDTLGIDPDRFNVDGGAIAVGHPFGMSGSRLVGHALIEGRKRGVRWVVVTMCTAGGMGAAGLFEIV</sequence>
<evidence type="ECO:0000256" key="10">
    <source>
        <dbReference type="ARBA" id="ARBA00037924"/>
    </source>
</evidence>
<feature type="active site" description="Acyl-thioester intermediate" evidence="11">
    <location>
        <position position="95"/>
    </location>
</feature>
<dbReference type="PROSITE" id="PS00737">
    <property type="entry name" value="THIOLASE_2"/>
    <property type="match status" value="1"/>
</dbReference>
<dbReference type="InterPro" id="IPR020613">
    <property type="entry name" value="Thiolase_CS"/>
</dbReference>
<proteinExistence type="inferred from homology"/>
<dbReference type="InterPro" id="IPR020617">
    <property type="entry name" value="Thiolase_C"/>
</dbReference>